<feature type="compositionally biased region" description="Polar residues" evidence="1">
    <location>
        <begin position="51"/>
        <end position="64"/>
    </location>
</feature>
<feature type="region of interest" description="Disordered" evidence="1">
    <location>
        <begin position="328"/>
        <end position="542"/>
    </location>
</feature>
<comment type="caution">
    <text evidence="2">The sequence shown here is derived from an EMBL/GenBank/DDBJ whole genome shotgun (WGS) entry which is preliminary data.</text>
</comment>
<dbReference type="InterPro" id="IPR016095">
    <property type="entry name" value="Ribosomal_uL1_3-a/b-sand"/>
</dbReference>
<accession>A0AAV0AWL9</accession>
<keyword evidence="3" id="KW-1185">Reference proteome</keyword>
<feature type="compositionally biased region" description="Basic and acidic residues" evidence="1">
    <location>
        <begin position="457"/>
        <end position="469"/>
    </location>
</feature>
<feature type="compositionally biased region" description="Basic residues" evidence="1">
    <location>
        <begin position="358"/>
        <end position="367"/>
    </location>
</feature>
<dbReference type="EMBL" id="CALTRL010002066">
    <property type="protein sequence ID" value="CAH7674605.1"/>
    <property type="molecule type" value="Genomic_DNA"/>
</dbReference>
<dbReference type="InterPro" id="IPR028364">
    <property type="entry name" value="Ribosomal_uL1/biogenesis"/>
</dbReference>
<gene>
    <name evidence="2" type="ORF">PPACK8108_LOCUS9517</name>
</gene>
<dbReference type="Proteomes" id="UP001153365">
    <property type="component" value="Unassembled WGS sequence"/>
</dbReference>
<dbReference type="SUPFAM" id="SSF56808">
    <property type="entry name" value="Ribosomal protein L1"/>
    <property type="match status" value="1"/>
</dbReference>
<feature type="compositionally biased region" description="Basic and acidic residues" evidence="1">
    <location>
        <begin position="425"/>
        <end position="434"/>
    </location>
</feature>
<name>A0AAV0AWL9_PHAPC</name>
<feature type="compositionally biased region" description="Basic and acidic residues" evidence="1">
    <location>
        <begin position="512"/>
        <end position="523"/>
    </location>
</feature>
<feature type="region of interest" description="Disordered" evidence="1">
    <location>
        <begin position="1"/>
        <end position="65"/>
    </location>
</feature>
<evidence type="ECO:0000313" key="3">
    <source>
        <dbReference type="Proteomes" id="UP001153365"/>
    </source>
</evidence>
<keyword evidence="2" id="KW-0687">Ribonucleoprotein</keyword>
<proteinExistence type="predicted"/>
<sequence length="542" mass="60085">MAKDLASRTSQTSAGDLKRTESGSKGGRRKSSIESRKRDGSKGLDLKGSANPISSSSPTKTEAVTGSAEILSKKVPMINPDQFNLAVETLLKHSSQTLKKKVEDGGLFADDTGTNDCMIHLIISLKRVLSREKHKPIRIDLDHSLIDPRQSGVCLIVKDPQREYKDLMEERKIKFISKVVGITKLKGKHSSFEAKRLLLSSHAMFLADKRLLSILPGILGSKFFQSKKLPVPVDLTEPSKVKERLEKAISSTYLRLGAGSCLAIKVADMSRHSESQIKENLVRVLEQLGKKLPMGGWANIQGVHVKTGTSVSLPIWLADLNEGEFGRFNLTPTTAEQDGRKRAEEKRKDQKELFEKKKQQRNQKRKRSSSEPAKPSEPASENQDIKDQLEKKVKISSQLNDQPIPNKPGSDKKEKSKSSVSDSISKAEKLKKPSESIVSEPSGKKRKTGPESSSPNDNKKEGTEDLTKADKKKKSKTDGKKDETGGSKQSNEQTPAEELVNKKGKTSSSSGRVDKKEGQRFVEVDEEEKERKKQKKKKSKSK</sequence>
<evidence type="ECO:0000313" key="2">
    <source>
        <dbReference type="EMBL" id="CAH7674605.1"/>
    </source>
</evidence>
<keyword evidence="2" id="KW-0689">Ribosomal protein</keyword>
<protein>
    <submittedName>
        <fullName evidence="2">Ribosomal protein L1p/L10e family-domain-containing protein</fullName>
    </submittedName>
</protein>
<organism evidence="2 3">
    <name type="scientific">Phakopsora pachyrhizi</name>
    <name type="common">Asian soybean rust disease fungus</name>
    <dbReference type="NCBI Taxonomy" id="170000"/>
    <lineage>
        <taxon>Eukaryota</taxon>
        <taxon>Fungi</taxon>
        <taxon>Dikarya</taxon>
        <taxon>Basidiomycota</taxon>
        <taxon>Pucciniomycotina</taxon>
        <taxon>Pucciniomycetes</taxon>
        <taxon>Pucciniales</taxon>
        <taxon>Phakopsoraceae</taxon>
        <taxon>Phakopsora</taxon>
    </lineage>
</organism>
<feature type="compositionally biased region" description="Low complexity" evidence="1">
    <location>
        <begin position="370"/>
        <end position="381"/>
    </location>
</feature>
<reference evidence="2" key="1">
    <citation type="submission" date="2022-06" db="EMBL/GenBank/DDBJ databases">
        <authorList>
            <consortium name="SYNGENTA / RWTH Aachen University"/>
        </authorList>
    </citation>
    <scope>NUCLEOTIDE SEQUENCE</scope>
</reference>
<evidence type="ECO:0000256" key="1">
    <source>
        <dbReference type="SAM" id="MobiDB-lite"/>
    </source>
</evidence>
<feature type="compositionally biased region" description="Basic and acidic residues" evidence="1">
    <location>
        <begin position="337"/>
        <end position="357"/>
    </location>
</feature>
<dbReference type="AlphaFoldDB" id="A0AAV0AWL9"/>
<feature type="compositionally biased region" description="Basic residues" evidence="1">
    <location>
        <begin position="532"/>
        <end position="542"/>
    </location>
</feature>
<dbReference type="CDD" id="cd00403">
    <property type="entry name" value="Ribosomal_L1"/>
    <property type="match status" value="1"/>
</dbReference>
<dbReference type="InterPro" id="IPR023674">
    <property type="entry name" value="Ribosomal_uL1-like"/>
</dbReference>
<feature type="compositionally biased region" description="Basic and acidic residues" evidence="1">
    <location>
        <begin position="31"/>
        <end position="45"/>
    </location>
</feature>
<feature type="compositionally biased region" description="Basic and acidic residues" evidence="1">
    <location>
        <begin position="476"/>
        <end position="485"/>
    </location>
</feature>
<feature type="compositionally biased region" description="Basic and acidic residues" evidence="1">
    <location>
        <begin position="383"/>
        <end position="393"/>
    </location>
</feature>
<dbReference type="Pfam" id="PF00687">
    <property type="entry name" value="Ribosomal_L1"/>
    <property type="match status" value="1"/>
</dbReference>
<dbReference type="Gene3D" id="3.40.50.790">
    <property type="match status" value="1"/>
</dbReference>
<dbReference type="GO" id="GO:0005840">
    <property type="term" value="C:ribosome"/>
    <property type="evidence" value="ECO:0007669"/>
    <property type="project" value="UniProtKB-KW"/>
</dbReference>